<feature type="transmembrane region" description="Helical" evidence="1">
    <location>
        <begin position="158"/>
        <end position="180"/>
    </location>
</feature>
<sequence length="190" mass="21402">METLYTFFKTIRKDWPLFLFPIIACLAFASIFIGDNQSVFVSRISVQNRGNRQWDSLSIPVYQTMLKNPTVIRSAQTALKKDYNVEVSQAQLIRSIETQPVVHGNALTITSTARDPQLAMAMGKQVTASMYYTLTTYLPTKDVRIDQHTSFKQQGASVGYALIISLLLGLEIGQVLRLLIRRRGKGELDV</sequence>
<dbReference type="EMBL" id="JBHSSI010000035">
    <property type="protein sequence ID" value="MFC6260625.1"/>
    <property type="molecule type" value="Genomic_DNA"/>
</dbReference>
<dbReference type="RefSeq" id="WP_125687733.1">
    <property type="nucleotide sequence ID" value="NZ_JBHSSI010000035.1"/>
</dbReference>
<evidence type="ECO:0008006" key="4">
    <source>
        <dbReference type="Google" id="ProtNLM"/>
    </source>
</evidence>
<feature type="transmembrane region" description="Helical" evidence="1">
    <location>
        <begin position="15"/>
        <end position="33"/>
    </location>
</feature>
<name>A0ABW1TGU6_9LACO</name>
<keyword evidence="1" id="KW-0472">Membrane</keyword>
<evidence type="ECO:0000256" key="1">
    <source>
        <dbReference type="SAM" id="Phobius"/>
    </source>
</evidence>
<evidence type="ECO:0000313" key="3">
    <source>
        <dbReference type="Proteomes" id="UP001596283"/>
    </source>
</evidence>
<keyword evidence="3" id="KW-1185">Reference proteome</keyword>
<accession>A0ABW1TGU6</accession>
<reference evidence="3" key="1">
    <citation type="journal article" date="2019" name="Int. J. Syst. Evol. Microbiol.">
        <title>The Global Catalogue of Microorganisms (GCM) 10K type strain sequencing project: providing services to taxonomists for standard genome sequencing and annotation.</title>
        <authorList>
            <consortium name="The Broad Institute Genomics Platform"/>
            <consortium name="The Broad Institute Genome Sequencing Center for Infectious Disease"/>
            <person name="Wu L."/>
            <person name="Ma J."/>
        </authorList>
    </citation>
    <scope>NUCLEOTIDE SEQUENCE [LARGE SCALE GENOMIC DNA]</scope>
    <source>
        <strain evidence="3">CCM 8908</strain>
    </source>
</reference>
<organism evidence="2 3">
    <name type="scientific">Levilactobacillus fujinensis</name>
    <dbReference type="NCBI Taxonomy" id="2486024"/>
    <lineage>
        <taxon>Bacteria</taxon>
        <taxon>Bacillati</taxon>
        <taxon>Bacillota</taxon>
        <taxon>Bacilli</taxon>
        <taxon>Lactobacillales</taxon>
        <taxon>Lactobacillaceae</taxon>
        <taxon>Levilactobacillus</taxon>
    </lineage>
</organism>
<gene>
    <name evidence="2" type="ORF">ACFP1C_06635</name>
</gene>
<proteinExistence type="predicted"/>
<keyword evidence="1" id="KW-1133">Transmembrane helix</keyword>
<dbReference type="Proteomes" id="UP001596283">
    <property type="component" value="Unassembled WGS sequence"/>
</dbReference>
<comment type="caution">
    <text evidence="2">The sequence shown here is derived from an EMBL/GenBank/DDBJ whole genome shotgun (WGS) entry which is preliminary data.</text>
</comment>
<evidence type="ECO:0000313" key="2">
    <source>
        <dbReference type="EMBL" id="MFC6260625.1"/>
    </source>
</evidence>
<keyword evidence="1" id="KW-0812">Transmembrane</keyword>
<protein>
    <recommendedName>
        <fullName evidence="4">Capsular polysaccharide biosynthesis protein CpsC</fullName>
    </recommendedName>
</protein>